<accession>A0A485M4S3</accession>
<proteinExistence type="predicted"/>
<sequence length="97" mass="10920">MRNELTNSEFGDGFTLGRPVSRPDPALERNPPVRQKNANPQDPASVHRCLNSPLYPLLKDLKGGGHMPRRLHFSPGPRLALKGPYHWPQATGWKDEM</sequence>
<gene>
    <name evidence="2" type="ORF">SCFA_830009</name>
</gene>
<evidence type="ECO:0000313" key="2">
    <source>
        <dbReference type="EMBL" id="VFU18446.1"/>
    </source>
</evidence>
<organism evidence="2">
    <name type="scientific">anaerobic digester metagenome</name>
    <dbReference type="NCBI Taxonomy" id="1263854"/>
    <lineage>
        <taxon>unclassified sequences</taxon>
        <taxon>metagenomes</taxon>
        <taxon>ecological metagenomes</taxon>
    </lineage>
</organism>
<protein>
    <submittedName>
        <fullName evidence="2">Uncharacterized protein</fullName>
    </submittedName>
</protein>
<dbReference type="AlphaFoldDB" id="A0A485M4S3"/>
<evidence type="ECO:0000256" key="1">
    <source>
        <dbReference type="SAM" id="MobiDB-lite"/>
    </source>
</evidence>
<dbReference type="EMBL" id="CAADRM010000151">
    <property type="protein sequence ID" value="VFU18446.1"/>
    <property type="molecule type" value="Genomic_DNA"/>
</dbReference>
<reference evidence="2" key="1">
    <citation type="submission" date="2019-03" db="EMBL/GenBank/DDBJ databases">
        <authorList>
            <person name="Hao L."/>
        </authorList>
    </citation>
    <scope>NUCLEOTIDE SEQUENCE</scope>
</reference>
<feature type="region of interest" description="Disordered" evidence="1">
    <location>
        <begin position="1"/>
        <end position="47"/>
    </location>
</feature>
<name>A0A485M4S3_9ZZZZ</name>